<keyword evidence="3" id="KW-0812">Transmembrane</keyword>
<protein>
    <submittedName>
        <fullName evidence="6">Uncharacterized protein</fullName>
    </submittedName>
</protein>
<name>A0A383W923_TETOB</name>
<comment type="subcellular location">
    <subcellularLocation>
        <location evidence="1">Membrane</location>
        <topology evidence="1">Multi-pass membrane protein</topology>
    </subcellularLocation>
</comment>
<dbReference type="InterPro" id="IPR007919">
    <property type="entry name" value="UPF0220"/>
</dbReference>
<dbReference type="AlphaFoldDB" id="A0A383W923"/>
<proteinExistence type="inferred from homology"/>
<evidence type="ECO:0000256" key="1">
    <source>
        <dbReference type="ARBA" id="ARBA00004141"/>
    </source>
</evidence>
<dbReference type="Pfam" id="PF05255">
    <property type="entry name" value="UPF0220"/>
    <property type="match status" value="1"/>
</dbReference>
<evidence type="ECO:0000313" key="6">
    <source>
        <dbReference type="EMBL" id="SZX73690.1"/>
    </source>
</evidence>
<evidence type="ECO:0000256" key="2">
    <source>
        <dbReference type="ARBA" id="ARBA00005335"/>
    </source>
</evidence>
<gene>
    <name evidence="6" type="ORF">BQ4739_LOCUS13943</name>
</gene>
<evidence type="ECO:0000313" key="7">
    <source>
        <dbReference type="Proteomes" id="UP000256970"/>
    </source>
</evidence>
<evidence type="ECO:0000256" key="5">
    <source>
        <dbReference type="ARBA" id="ARBA00023136"/>
    </source>
</evidence>
<reference evidence="6 7" key="1">
    <citation type="submission" date="2016-10" db="EMBL/GenBank/DDBJ databases">
        <authorList>
            <person name="Cai Z."/>
        </authorList>
    </citation>
    <scope>NUCLEOTIDE SEQUENCE [LARGE SCALE GENOMIC DNA]</scope>
</reference>
<sequence length="171" mass="18869">MGLCDFPICQLIALLIPPYVVQFWEEKAKSYGPIASGALFGAGWWFWVDAVVCTSHKIPFDQYIPGIVATLALVMINCIRRDDLQDYDPFDDGGFCRSRFWLFLSYVVSFGSVVGAVWVLMQHYAMNPDRAGEAWPGVAGVFQVSCILASGLLFFVSRTPADGSGGGYEVF</sequence>
<dbReference type="PANTHER" id="PTHR13180">
    <property type="entry name" value="SMALL MEMBRANE PROTEIN-RELATED"/>
    <property type="match status" value="1"/>
</dbReference>
<dbReference type="EMBL" id="FNXT01001196">
    <property type="protein sequence ID" value="SZX73690.1"/>
    <property type="molecule type" value="Genomic_DNA"/>
</dbReference>
<accession>A0A383W923</accession>
<comment type="similarity">
    <text evidence="2">Belongs to the UPF0220 family.</text>
</comment>
<dbReference type="GO" id="GO:0016020">
    <property type="term" value="C:membrane"/>
    <property type="evidence" value="ECO:0007669"/>
    <property type="project" value="UniProtKB-SubCell"/>
</dbReference>
<dbReference type="Proteomes" id="UP000256970">
    <property type="component" value="Unassembled WGS sequence"/>
</dbReference>
<evidence type="ECO:0000256" key="3">
    <source>
        <dbReference type="ARBA" id="ARBA00022692"/>
    </source>
</evidence>
<keyword evidence="5" id="KW-0472">Membrane</keyword>
<keyword evidence="4" id="KW-1133">Transmembrane helix</keyword>
<keyword evidence="7" id="KW-1185">Reference proteome</keyword>
<evidence type="ECO:0000256" key="4">
    <source>
        <dbReference type="ARBA" id="ARBA00022989"/>
    </source>
</evidence>
<organism evidence="6 7">
    <name type="scientific">Tetradesmus obliquus</name>
    <name type="common">Green alga</name>
    <name type="synonym">Acutodesmus obliquus</name>
    <dbReference type="NCBI Taxonomy" id="3088"/>
    <lineage>
        <taxon>Eukaryota</taxon>
        <taxon>Viridiplantae</taxon>
        <taxon>Chlorophyta</taxon>
        <taxon>core chlorophytes</taxon>
        <taxon>Chlorophyceae</taxon>
        <taxon>CS clade</taxon>
        <taxon>Sphaeropleales</taxon>
        <taxon>Scenedesmaceae</taxon>
        <taxon>Tetradesmus</taxon>
    </lineage>
</organism>
<dbReference type="OrthoDB" id="268928at2759"/>